<evidence type="ECO:0000313" key="2">
    <source>
        <dbReference type="Proteomes" id="UP001185659"/>
    </source>
</evidence>
<proteinExistence type="predicted"/>
<name>A0ABU4AJB5_9HYPH</name>
<gene>
    <name evidence="1" type="ORF">R2G56_08555</name>
</gene>
<comment type="caution">
    <text evidence="1">The sequence shown here is derived from an EMBL/GenBank/DDBJ whole genome shotgun (WGS) entry which is preliminary data.</text>
</comment>
<dbReference type="RefSeq" id="WP_317561012.1">
    <property type="nucleotide sequence ID" value="NZ_JAWLIP010000003.1"/>
</dbReference>
<evidence type="ECO:0000313" key="1">
    <source>
        <dbReference type="EMBL" id="MDV6226333.1"/>
    </source>
</evidence>
<accession>A0ABU4AJB5</accession>
<organism evidence="1 2">
    <name type="scientific">Nitratireductor aquimarinus</name>
    <dbReference type="NCBI Taxonomy" id="889300"/>
    <lineage>
        <taxon>Bacteria</taxon>
        <taxon>Pseudomonadati</taxon>
        <taxon>Pseudomonadota</taxon>
        <taxon>Alphaproteobacteria</taxon>
        <taxon>Hyphomicrobiales</taxon>
        <taxon>Phyllobacteriaceae</taxon>
        <taxon>Nitratireductor</taxon>
    </lineage>
</organism>
<dbReference type="Proteomes" id="UP001185659">
    <property type="component" value="Unassembled WGS sequence"/>
</dbReference>
<sequence length="143" mass="15266">MAGPVPMALGPFMFHSLSFGFKGLRRNLSTGWAEIATVGGLNRLQWTGGDSDVVDIEGVVFPHEFGGLASLEGIRSAAVDGMVLPLVTLGGNVYGMHVIEGVSEDQSFHDATGLPRKDVFRIRLRRYAGGSFSPISIVKTLFG</sequence>
<dbReference type="EMBL" id="JAWLIP010000003">
    <property type="protein sequence ID" value="MDV6226333.1"/>
    <property type="molecule type" value="Genomic_DNA"/>
</dbReference>
<reference evidence="1 2" key="1">
    <citation type="submission" date="2023-10" db="EMBL/GenBank/DDBJ databases">
        <authorList>
            <person name="Venkata Ramana C."/>
            <person name="Sasikala C."/>
            <person name="Dhurka M."/>
        </authorList>
    </citation>
    <scope>NUCLEOTIDE SEQUENCE [LARGE SCALE GENOMIC DNA]</scope>
    <source>
        <strain evidence="1 2">KCTC 32151</strain>
    </source>
</reference>
<dbReference type="Pfam" id="PF06995">
    <property type="entry name" value="Phage_P2_GpU"/>
    <property type="match status" value="1"/>
</dbReference>
<keyword evidence="2" id="KW-1185">Reference proteome</keyword>
<protein>
    <submittedName>
        <fullName evidence="1">Phage tail protein</fullName>
    </submittedName>
</protein>
<dbReference type="InterPro" id="IPR009734">
    <property type="entry name" value="Myoviridae_GpU"/>
</dbReference>